<proteinExistence type="predicted"/>
<gene>
    <name evidence="1" type="ORF">GCM10007898_30460</name>
</gene>
<evidence type="ECO:0000313" key="2">
    <source>
        <dbReference type="Proteomes" id="UP001156627"/>
    </source>
</evidence>
<comment type="caution">
    <text evidence="1">The sequence shown here is derived from an EMBL/GenBank/DDBJ whole genome shotgun (WGS) entry which is preliminary data.</text>
</comment>
<accession>A0ABQ5XFY5</accession>
<keyword evidence="2" id="KW-1185">Reference proteome</keyword>
<sequence>MTNAGFISLNTHLGVGTLDGSVVCGENTGGKAANITPDANAAGYGCFTDSNLFDAPIYFLPTPPQVRTNTD</sequence>
<reference evidence="2" key="1">
    <citation type="journal article" date="2019" name="Int. J. Syst. Evol. Microbiol.">
        <title>The Global Catalogue of Microorganisms (GCM) 10K type strain sequencing project: providing services to taxonomists for standard genome sequencing and annotation.</title>
        <authorList>
            <consortium name="The Broad Institute Genomics Platform"/>
            <consortium name="The Broad Institute Genome Sequencing Center for Infectious Disease"/>
            <person name="Wu L."/>
            <person name="Ma J."/>
        </authorList>
    </citation>
    <scope>NUCLEOTIDE SEQUENCE [LARGE SCALE GENOMIC DNA]</scope>
    <source>
        <strain evidence="2">NBRC 111981</strain>
    </source>
</reference>
<protein>
    <submittedName>
        <fullName evidence="1">Uncharacterized protein</fullName>
    </submittedName>
</protein>
<dbReference type="Proteomes" id="UP001156627">
    <property type="component" value="Unassembled WGS sequence"/>
</dbReference>
<dbReference type="EMBL" id="BSOA01000035">
    <property type="protein sequence ID" value="GLQ89473.1"/>
    <property type="molecule type" value="Genomic_DNA"/>
</dbReference>
<name>A0ABQ5XFY5_9GAMM</name>
<organism evidence="1 2">
    <name type="scientific">Dyella flagellata</name>
    <dbReference type="NCBI Taxonomy" id="1867833"/>
    <lineage>
        <taxon>Bacteria</taxon>
        <taxon>Pseudomonadati</taxon>
        <taxon>Pseudomonadota</taxon>
        <taxon>Gammaproteobacteria</taxon>
        <taxon>Lysobacterales</taxon>
        <taxon>Rhodanobacteraceae</taxon>
        <taxon>Dyella</taxon>
    </lineage>
</organism>
<evidence type="ECO:0000313" key="1">
    <source>
        <dbReference type="EMBL" id="GLQ89473.1"/>
    </source>
</evidence>